<evidence type="ECO:0000256" key="8">
    <source>
        <dbReference type="ARBA" id="ARBA00023053"/>
    </source>
</evidence>
<dbReference type="Gene3D" id="1.20.1730.10">
    <property type="entry name" value="Sodium/glucose cotransporter"/>
    <property type="match status" value="1"/>
</dbReference>
<feature type="transmembrane region" description="Helical" evidence="13">
    <location>
        <begin position="313"/>
        <end position="343"/>
    </location>
</feature>
<dbReference type="InterPro" id="IPR038377">
    <property type="entry name" value="Na/Glc_symporter_sf"/>
</dbReference>
<evidence type="ECO:0000313" key="14">
    <source>
        <dbReference type="EMBL" id="QRV15520.1"/>
    </source>
</evidence>
<dbReference type="PANTHER" id="PTHR48086:SF3">
    <property type="entry name" value="SODIUM_PROLINE SYMPORTER"/>
    <property type="match status" value="1"/>
</dbReference>
<dbReference type="InterPro" id="IPR001734">
    <property type="entry name" value="Na/solute_symporter"/>
</dbReference>
<feature type="transmembrane region" description="Helical" evidence="13">
    <location>
        <begin position="270"/>
        <end position="293"/>
    </location>
</feature>
<protein>
    <submittedName>
        <fullName evidence="14">Sodium:solute symporter family protein</fullName>
    </submittedName>
</protein>
<keyword evidence="8" id="KW-0915">Sodium</keyword>
<dbReference type="KEGG" id="hsal:JMJ58_01050"/>
<dbReference type="PANTHER" id="PTHR48086">
    <property type="entry name" value="SODIUM/PROLINE SYMPORTER-RELATED"/>
    <property type="match status" value="1"/>
</dbReference>
<evidence type="ECO:0000256" key="12">
    <source>
        <dbReference type="RuleBase" id="RU362091"/>
    </source>
</evidence>
<feature type="transmembrane region" description="Helical" evidence="13">
    <location>
        <begin position="74"/>
        <end position="96"/>
    </location>
</feature>
<keyword evidence="15" id="KW-1185">Reference proteome</keyword>
<comment type="similarity">
    <text evidence="2 12">Belongs to the sodium:solute symporter (SSF) (TC 2.A.21) family.</text>
</comment>
<proteinExistence type="inferred from homology"/>
<evidence type="ECO:0000256" key="5">
    <source>
        <dbReference type="ARBA" id="ARBA00022692"/>
    </source>
</evidence>
<gene>
    <name evidence="14" type="ORF">JMJ58_01050</name>
</gene>
<keyword evidence="3" id="KW-0813">Transport</keyword>
<evidence type="ECO:0000256" key="13">
    <source>
        <dbReference type="SAM" id="Phobius"/>
    </source>
</evidence>
<keyword evidence="7 13" id="KW-1133">Transmembrane helix</keyword>
<feature type="transmembrane region" description="Helical" evidence="13">
    <location>
        <begin position="153"/>
        <end position="173"/>
    </location>
</feature>
<feature type="transmembrane region" description="Helical" evidence="13">
    <location>
        <begin position="418"/>
        <end position="436"/>
    </location>
</feature>
<dbReference type="Pfam" id="PF00474">
    <property type="entry name" value="SSF"/>
    <property type="match status" value="1"/>
</dbReference>
<dbReference type="RefSeq" id="WP_204748031.1">
    <property type="nucleotide sequence ID" value="NZ_CP069188.1"/>
</dbReference>
<dbReference type="GO" id="GO:0006814">
    <property type="term" value="P:sodium ion transport"/>
    <property type="evidence" value="ECO:0007669"/>
    <property type="project" value="UniProtKB-KW"/>
</dbReference>
<feature type="transmembrane region" description="Helical" evidence="13">
    <location>
        <begin position="185"/>
        <end position="203"/>
    </location>
</feature>
<keyword evidence="10 13" id="KW-0472">Membrane</keyword>
<keyword evidence="4" id="KW-1003">Cell membrane</keyword>
<feature type="transmembrane region" description="Helical" evidence="13">
    <location>
        <begin position="44"/>
        <end position="68"/>
    </location>
</feature>
<evidence type="ECO:0000256" key="3">
    <source>
        <dbReference type="ARBA" id="ARBA00022448"/>
    </source>
</evidence>
<dbReference type="InterPro" id="IPR050277">
    <property type="entry name" value="Sodium:Solute_Symporter"/>
</dbReference>
<evidence type="ECO:0000256" key="2">
    <source>
        <dbReference type="ARBA" id="ARBA00006434"/>
    </source>
</evidence>
<evidence type="ECO:0000256" key="1">
    <source>
        <dbReference type="ARBA" id="ARBA00004651"/>
    </source>
</evidence>
<accession>A0A8T8E274</accession>
<dbReference type="EMBL" id="CP069188">
    <property type="protein sequence ID" value="QRV15520.1"/>
    <property type="molecule type" value="Genomic_DNA"/>
</dbReference>
<feature type="transmembrane region" description="Helical" evidence="13">
    <location>
        <begin position="122"/>
        <end position="147"/>
    </location>
</feature>
<evidence type="ECO:0000256" key="6">
    <source>
        <dbReference type="ARBA" id="ARBA00022847"/>
    </source>
</evidence>
<feature type="transmembrane region" description="Helical" evidence="13">
    <location>
        <begin position="6"/>
        <end position="24"/>
    </location>
</feature>
<feature type="transmembrane region" description="Helical" evidence="13">
    <location>
        <begin position="364"/>
        <end position="385"/>
    </location>
</feature>
<dbReference type="CDD" id="cd10322">
    <property type="entry name" value="SLC5sbd"/>
    <property type="match status" value="1"/>
</dbReference>
<keyword evidence="5 13" id="KW-0812">Transmembrane</keyword>
<feature type="transmembrane region" description="Helical" evidence="13">
    <location>
        <begin position="442"/>
        <end position="464"/>
    </location>
</feature>
<evidence type="ECO:0000256" key="9">
    <source>
        <dbReference type="ARBA" id="ARBA00023065"/>
    </source>
</evidence>
<dbReference type="Proteomes" id="UP000637819">
    <property type="component" value="Chromosome"/>
</dbReference>
<organism evidence="14 15">
    <name type="scientific">Haloterrigena salifodinae</name>
    <dbReference type="NCBI Taxonomy" id="2675099"/>
    <lineage>
        <taxon>Archaea</taxon>
        <taxon>Methanobacteriati</taxon>
        <taxon>Methanobacteriota</taxon>
        <taxon>Stenosarchaea group</taxon>
        <taxon>Halobacteria</taxon>
        <taxon>Halobacteriales</taxon>
        <taxon>Natrialbaceae</taxon>
        <taxon>Haloterrigena</taxon>
    </lineage>
</organism>
<name>A0A8T8E274_9EURY</name>
<dbReference type="GeneID" id="62873668"/>
<feature type="transmembrane region" description="Helical" evidence="13">
    <location>
        <begin position="391"/>
        <end position="411"/>
    </location>
</feature>
<evidence type="ECO:0000256" key="7">
    <source>
        <dbReference type="ARBA" id="ARBA00022989"/>
    </source>
</evidence>
<evidence type="ECO:0000256" key="10">
    <source>
        <dbReference type="ARBA" id="ARBA00023136"/>
    </source>
</evidence>
<keyword evidence="9" id="KW-0406">Ion transport</keyword>
<dbReference type="GO" id="GO:0005886">
    <property type="term" value="C:plasma membrane"/>
    <property type="evidence" value="ECO:0007669"/>
    <property type="project" value="UniProtKB-SubCell"/>
</dbReference>
<comment type="subcellular location">
    <subcellularLocation>
        <location evidence="1">Cell membrane</location>
        <topology evidence="1">Multi-pass membrane protein</topology>
    </subcellularLocation>
</comment>
<evidence type="ECO:0000256" key="11">
    <source>
        <dbReference type="ARBA" id="ARBA00023201"/>
    </source>
</evidence>
<keyword evidence="11" id="KW-0739">Sodium transport</keyword>
<evidence type="ECO:0000256" key="4">
    <source>
        <dbReference type="ARBA" id="ARBA00022475"/>
    </source>
</evidence>
<evidence type="ECO:0000313" key="15">
    <source>
        <dbReference type="Proteomes" id="UP000637819"/>
    </source>
</evidence>
<sequence length="479" mass="50192">MNGTVLAIVGLYLVATLAIGWYGYVRTGATPAEYFLAGGTLGRVVFPLTMFATLMSAFIFLGSAGWGYQHGMGWFALLGVEAVAGIPLALIGLRVWRVGRDRGFLTPTELIGAAYDSDAVKLAVLVAQFVWAIPYLAIQAMGGGLLFESITDGAITFTQGAVLLTVVTGIYLTLGGLRSVAWSDVLQGIAVVVLLGGAVGYLIPALEPTAVTAELASDTELLTPAGELGFFTPGVWVSFLLMNTMAMIAYPQMFQRFLAAEDERAFRSLLVWWPVMVVVAALVPVLLGVWGAATMPGLEDPDAILPALLSAHAPPWIFGVVMGGALAAMMSTADSLVLTLSSIVSRDLYRAHLNPDASSGRETWVGRLTAVVLLGFGLAIALVQQGTIIDLAVYFIQGNALLLPAFLGALYWRRASAWGALASVCCGQAYFVAAEFGPAPSFAFLPFVPALAVACGALVAGSLLSAQSKTTALVATNRS</sequence>
<keyword evidence="6" id="KW-0769">Symport</keyword>
<dbReference type="GO" id="GO:0015293">
    <property type="term" value="F:symporter activity"/>
    <property type="evidence" value="ECO:0007669"/>
    <property type="project" value="UniProtKB-KW"/>
</dbReference>
<feature type="transmembrane region" description="Helical" evidence="13">
    <location>
        <begin position="230"/>
        <end position="250"/>
    </location>
</feature>
<reference evidence="14 15" key="1">
    <citation type="submission" date="2021-01" db="EMBL/GenBank/DDBJ databases">
        <title>Genome Sequence and Methylation Pattern of Haloterrigena salifodinae BOL5-1, An Extremely Halophilic Archaeon from a Bolivian Salt Mine.</title>
        <authorList>
            <person name="DasSarma P."/>
            <person name="Anton B.P."/>
            <person name="DasSarma S.L."/>
            <person name="von Ehrenheim H.A.L."/>
            <person name="Martinez F.L."/>
            <person name="Guzman D."/>
            <person name="Roberts R.J."/>
            <person name="DasSarma S."/>
        </authorList>
    </citation>
    <scope>NUCLEOTIDE SEQUENCE [LARGE SCALE GENOMIC DNA]</scope>
    <source>
        <strain evidence="14 15">BOL5-1</strain>
    </source>
</reference>
<dbReference type="AlphaFoldDB" id="A0A8T8E274"/>
<dbReference type="PROSITE" id="PS50283">
    <property type="entry name" value="NA_SOLUT_SYMP_3"/>
    <property type="match status" value="1"/>
</dbReference>
<dbReference type="OrthoDB" id="19182at2157"/>